<dbReference type="InterPro" id="IPR056878">
    <property type="entry name" value="RM5_Med14"/>
</dbReference>
<dbReference type="InterPro" id="IPR056879">
    <property type="entry name" value="RM3_Med14"/>
</dbReference>
<keyword evidence="6 10" id="KW-0010">Activator</keyword>
<dbReference type="Pfam" id="PF22983">
    <property type="entry name" value="RM8_Med14"/>
    <property type="match status" value="1"/>
</dbReference>
<evidence type="ECO:0000256" key="4">
    <source>
        <dbReference type="ARBA" id="ARBA00022737"/>
    </source>
</evidence>
<keyword evidence="8 10" id="KW-0539">Nucleus</keyword>
<keyword evidence="20" id="KW-1185">Reference proteome</keyword>
<dbReference type="InterPro" id="IPR055122">
    <property type="entry name" value="Med14_N"/>
</dbReference>
<dbReference type="GO" id="GO:0016592">
    <property type="term" value="C:mediator complex"/>
    <property type="evidence" value="ECO:0007669"/>
    <property type="project" value="UniProtKB-UniRule"/>
</dbReference>
<feature type="domain" description="Mediator of RNA polymerase II transcription subunit 14 RM2" evidence="13">
    <location>
        <begin position="364"/>
        <end position="438"/>
    </location>
</feature>
<dbReference type="STRING" id="6832.A0A553PQU6"/>
<dbReference type="GO" id="GO:0006357">
    <property type="term" value="P:regulation of transcription by RNA polymerase II"/>
    <property type="evidence" value="ECO:0007669"/>
    <property type="project" value="InterPro"/>
</dbReference>
<comment type="function">
    <text evidence="10">Component of the Mediator complex, a coactivator involved in the regulated transcription of nearly all RNA polymerase II-dependent genes. Mediator functions as a bridge to convey information from gene-specific regulatory proteins to the basal RNA polymerase II transcription machinery. Mediator is recruited to promoters by direct interactions with regulatory proteins and serves as a scaffold for the assembly of a functional preinitiation complex with RNA polymerase II and the general transcription factors.</text>
</comment>
<dbReference type="InterPro" id="IPR013947">
    <property type="entry name" value="Mediator_Med14"/>
</dbReference>
<evidence type="ECO:0000256" key="5">
    <source>
        <dbReference type="ARBA" id="ARBA00023015"/>
    </source>
</evidence>
<evidence type="ECO:0000256" key="11">
    <source>
        <dbReference type="SAM" id="MobiDB-lite"/>
    </source>
</evidence>
<keyword evidence="7 10" id="KW-0804">Transcription</keyword>
<dbReference type="InterPro" id="IPR055107">
    <property type="entry name" value="Med14_RM8"/>
</dbReference>
<dbReference type="PANTHER" id="PTHR12809:SF2">
    <property type="entry name" value="MEDIATOR OF RNA POLYMERASE II TRANSCRIPTION SUBUNIT 14"/>
    <property type="match status" value="1"/>
</dbReference>
<dbReference type="Pfam" id="PF08638">
    <property type="entry name" value="Med14"/>
    <property type="match status" value="1"/>
</dbReference>
<dbReference type="GO" id="GO:0003712">
    <property type="term" value="F:transcription coregulator activity"/>
    <property type="evidence" value="ECO:0007669"/>
    <property type="project" value="UniProtKB-UniRule"/>
</dbReference>
<proteinExistence type="inferred from homology"/>
<comment type="caution">
    <text evidence="19">The sequence shown here is derived from an EMBL/GenBank/DDBJ whole genome shotgun (WGS) entry which is preliminary data.</text>
</comment>
<evidence type="ECO:0000256" key="9">
    <source>
        <dbReference type="ARBA" id="ARBA00032007"/>
    </source>
</evidence>
<evidence type="ECO:0000259" key="18">
    <source>
        <dbReference type="Pfam" id="PF25069"/>
    </source>
</evidence>
<feature type="compositionally biased region" description="Polar residues" evidence="11">
    <location>
        <begin position="1164"/>
        <end position="1174"/>
    </location>
</feature>
<dbReference type="Proteomes" id="UP000318571">
    <property type="component" value="Chromosome 6"/>
</dbReference>
<feature type="compositionally biased region" description="Pro residues" evidence="11">
    <location>
        <begin position="1106"/>
        <end position="1120"/>
    </location>
</feature>
<dbReference type="InterPro" id="IPR055113">
    <property type="entry name" value="Med14_RM2"/>
</dbReference>
<feature type="compositionally biased region" description="Gly residues" evidence="11">
    <location>
        <begin position="12"/>
        <end position="24"/>
    </location>
</feature>
<evidence type="ECO:0000259" key="16">
    <source>
        <dbReference type="Pfam" id="PF25065"/>
    </source>
</evidence>
<feature type="compositionally biased region" description="Polar residues" evidence="11">
    <location>
        <begin position="1131"/>
        <end position="1145"/>
    </location>
</feature>
<feature type="domain" description="Mediator of RNA polymerase II transcription subunit 14 RM3" evidence="16">
    <location>
        <begin position="442"/>
        <end position="552"/>
    </location>
</feature>
<comment type="subcellular location">
    <subcellularLocation>
        <location evidence="1 10">Nucleus</location>
    </subcellularLocation>
</comment>
<dbReference type="Pfam" id="PF22984">
    <property type="entry name" value="RM6_Med14"/>
    <property type="match status" value="1"/>
</dbReference>
<accession>A0A553PQU6</accession>
<gene>
    <name evidence="19" type="ORF">TCAL_09796</name>
</gene>
<dbReference type="EMBL" id="VCGU01000002">
    <property type="protein sequence ID" value="TRY80049.1"/>
    <property type="molecule type" value="Genomic_DNA"/>
</dbReference>
<feature type="region of interest" description="Disordered" evidence="11">
    <location>
        <begin position="1"/>
        <end position="80"/>
    </location>
</feature>
<evidence type="ECO:0000256" key="8">
    <source>
        <dbReference type="ARBA" id="ARBA00023242"/>
    </source>
</evidence>
<comment type="subunit">
    <text evidence="10">Component of the Mediator complex.</text>
</comment>
<evidence type="ECO:0000259" key="14">
    <source>
        <dbReference type="Pfam" id="PF22983"/>
    </source>
</evidence>
<keyword evidence="4" id="KW-0677">Repeat</keyword>
<keyword evidence="5 10" id="KW-0805">Transcription regulation</keyword>
<protein>
    <recommendedName>
        <fullName evidence="3 10">Mediator of RNA polymerase II transcription subunit 14</fullName>
    </recommendedName>
    <alternativeName>
        <fullName evidence="9 10">Mediator complex subunit 14</fullName>
    </alternativeName>
</protein>
<feature type="compositionally biased region" description="Basic residues" evidence="11">
    <location>
        <begin position="34"/>
        <end position="50"/>
    </location>
</feature>
<evidence type="ECO:0000256" key="2">
    <source>
        <dbReference type="ARBA" id="ARBA00007813"/>
    </source>
</evidence>
<feature type="domain" description="Mediator complex subunit MED14 N-terminal" evidence="12">
    <location>
        <begin position="95"/>
        <end position="284"/>
    </location>
</feature>
<organism evidence="19 20">
    <name type="scientific">Tigriopus californicus</name>
    <name type="common">Marine copepod</name>
    <dbReference type="NCBI Taxonomy" id="6832"/>
    <lineage>
        <taxon>Eukaryota</taxon>
        <taxon>Metazoa</taxon>
        <taxon>Ecdysozoa</taxon>
        <taxon>Arthropoda</taxon>
        <taxon>Crustacea</taxon>
        <taxon>Multicrustacea</taxon>
        <taxon>Hexanauplia</taxon>
        <taxon>Copepoda</taxon>
        <taxon>Harpacticoida</taxon>
        <taxon>Harpacticidae</taxon>
        <taxon>Tigriopus</taxon>
    </lineage>
</organism>
<dbReference type="Pfam" id="PF25065">
    <property type="entry name" value="RM3_Med14"/>
    <property type="match status" value="1"/>
</dbReference>
<evidence type="ECO:0000313" key="19">
    <source>
        <dbReference type="EMBL" id="TRY80049.1"/>
    </source>
</evidence>
<evidence type="ECO:0000313" key="20">
    <source>
        <dbReference type="Proteomes" id="UP000318571"/>
    </source>
</evidence>
<dbReference type="Pfam" id="PF25069">
    <property type="entry name" value="Med14_C"/>
    <property type="match status" value="1"/>
</dbReference>
<feature type="compositionally biased region" description="Low complexity" evidence="11">
    <location>
        <begin position="1073"/>
        <end position="1091"/>
    </location>
</feature>
<feature type="domain" description="Mediator of RNA polymerase II transcription subunit 14 RM8" evidence="14">
    <location>
        <begin position="1236"/>
        <end position="1310"/>
    </location>
</feature>
<feature type="domain" description="Mediator of RNA polymerase II transcription subunit 14 C-terminal" evidence="18">
    <location>
        <begin position="1326"/>
        <end position="1469"/>
    </location>
</feature>
<evidence type="ECO:0000256" key="10">
    <source>
        <dbReference type="RuleBase" id="RU365082"/>
    </source>
</evidence>
<dbReference type="InterPro" id="IPR055114">
    <property type="entry name" value="Med14_RM6"/>
</dbReference>
<name>A0A553PQU6_TIGCA</name>
<dbReference type="Pfam" id="PF22981">
    <property type="entry name" value="RM2_Med14"/>
    <property type="match status" value="1"/>
</dbReference>
<feature type="domain" description="Mediator of RNA polymerase II transcription subunit 14 RM6" evidence="15">
    <location>
        <begin position="854"/>
        <end position="920"/>
    </location>
</feature>
<feature type="compositionally biased region" description="Low complexity" evidence="11">
    <location>
        <begin position="51"/>
        <end position="73"/>
    </location>
</feature>
<dbReference type="InterPro" id="IPR056877">
    <property type="entry name" value="Med14_C"/>
</dbReference>
<evidence type="ECO:0000256" key="3">
    <source>
        <dbReference type="ARBA" id="ARBA00019619"/>
    </source>
</evidence>
<feature type="compositionally biased region" description="Low complexity" evidence="11">
    <location>
        <begin position="1"/>
        <end position="11"/>
    </location>
</feature>
<comment type="similarity">
    <text evidence="2 10">Belongs to the Mediator complex subunit 14 family.</text>
</comment>
<dbReference type="PANTHER" id="PTHR12809">
    <property type="entry name" value="MEDIATOR COMPLEX SUBUNIT"/>
    <property type="match status" value="1"/>
</dbReference>
<dbReference type="OrthoDB" id="205099at2759"/>
<evidence type="ECO:0000256" key="1">
    <source>
        <dbReference type="ARBA" id="ARBA00004123"/>
    </source>
</evidence>
<evidence type="ECO:0000256" key="6">
    <source>
        <dbReference type="ARBA" id="ARBA00023159"/>
    </source>
</evidence>
<evidence type="ECO:0000259" key="13">
    <source>
        <dbReference type="Pfam" id="PF22981"/>
    </source>
</evidence>
<evidence type="ECO:0000259" key="17">
    <source>
        <dbReference type="Pfam" id="PF25067"/>
    </source>
</evidence>
<feature type="domain" description="Mediator of RNA polymerase II transcription subunit 14 RM5" evidence="17">
    <location>
        <begin position="726"/>
        <end position="815"/>
    </location>
</feature>
<dbReference type="GO" id="GO:0070847">
    <property type="term" value="C:core mediator complex"/>
    <property type="evidence" value="ECO:0007669"/>
    <property type="project" value="TreeGrafter"/>
</dbReference>
<reference evidence="19 20" key="1">
    <citation type="journal article" date="2018" name="Nat. Ecol. Evol.">
        <title>Genomic signatures of mitonuclear coevolution across populations of Tigriopus californicus.</title>
        <authorList>
            <person name="Barreto F.S."/>
            <person name="Watson E.T."/>
            <person name="Lima T.G."/>
            <person name="Willett C.S."/>
            <person name="Edmands S."/>
            <person name="Li W."/>
            <person name="Burton R.S."/>
        </authorList>
    </citation>
    <scope>NUCLEOTIDE SEQUENCE [LARGE SCALE GENOMIC DNA]</scope>
    <source>
        <strain evidence="19 20">San Diego</strain>
    </source>
</reference>
<evidence type="ECO:0000259" key="15">
    <source>
        <dbReference type="Pfam" id="PF22984"/>
    </source>
</evidence>
<evidence type="ECO:0000256" key="7">
    <source>
        <dbReference type="ARBA" id="ARBA00023163"/>
    </source>
</evidence>
<sequence>MLSPAMHHGSSGHLGHGMGGGHAGGMDMMGPMGQHHHHGGLNAHHGHHGHAQSAAVHPGLMNSTSGPSPHTPSGGLGPPLQGVTAVVPSASAANQVSLAQLIEFIVQRSYHDLSVLAELLPRKTDMERKIEIFNYASRTRMLLIRLQSLVKWASSASKVDKCVSIMAFCERSAHVFMDTADAMARMSRETLVRATLPNFHLPAAVEILTTGSYSRVPRCIRDRIVPPEPITPAERRQTLLKLNRVIEHRLVTSDLPVQMRNLKIENGRVTFYVQHEFEATLTLMGDGPLIPWRLLKVHVLVEDKETGEGKALMHSMQLRYVEQLLQTRLASDEPQPLHDLYSILHSLCQALQLEVLHSQTQKLCFERLGDYIRIEEYKPGRCLTISYWRELMSKDPNSELGYRFSVQVDPHDPAKPLMVFHVPPLVSDVGDKAIRSDHISLERILVSSIYVRTKSRLNELKKDIQGRLKLRDLEATLHGSPAVLSIPILEKCLRSEQLLVTVDTHTGIFLAHVPQYENNPFTSQIQQALNDDRSHLEALVSQLRFWITKQRVHKTLQQLPATSYERLPILFDLNKHPLKDLSPNRMYIRLHRQPNAILIVEFHEKETNHCEIEYQYYFLWVRPASIEDNPNDEKVVTSIPKVYLKALTMVQFDPFLVTHGTATKVDVQDLSEKIIGKRKLGGKIEPPIKRTKFPAYFISDLAHVIAFTDERIPLTGLCMEFTKWGIAHSGVEIEDKAVGLVIKIFKFPHVSGVSKGAVLRLQKYLLAVNVRLVHRQGRFWRLEFVFCGTPVGSIAQKKNSAGRKTLQFTFEVGNVDKMNTTVEAMYQEWVQIVHVFDVVDQLEEYLQHDSCSISNIVGIKSYSFKDVVLEFGPNRNQTVRVEWKAARNRFALSFDALKQHAGVVPHNLVREQLEQHLNMHRNLPLLAKIIVETSSPLKSISLLPNIPQMGVSLHKINHPVETFVSLPQSGTHIKVLFYNTYCLDIQIRAGGLVYVRDGAISLFDQRKVIDEIQPIPGLKTFLSKYVDESAFHRRQSQTEDDNPPSPTLVGANDEQSGVGLRFNTPHTPPSNPLTPASPLTGTSSSSTTNPGFLQSPPSGIRNPSPANIPQPSPSGQPMPSPSGFMVPSPINPVNSVGSPFPSVQSPLAVGSPGAIRPSPRPNRSHTPNPQQSQPIARILPPRLWAGAQPTPLTFQAFDELCRPCTALAPTPGVSVLPMTLAPLHRFLGCLFLRRQLHHVVRQEEMVQGLPPSDNTTINFKVDGLVCRVLCMAGNNFQSLHLKLEPDKNMAPHWPPDMIHTMEKFFDIRVAAPPFRPNAVTAFIKILQCPIEPLKDIVNIMRYEMNPELVIRNNLKWTCRICLTVPPSAPPIIPLSQPGLLRLKDKMLLFLHIIRANVQLPPGVEPQSVVIPLVYDINMNSTTVAQKEMNPVVNIAQQHLSRLGRSGQLPMNRCTILPSVQDLLFQLTLPNEGPASSREYV</sequence>
<dbReference type="OMA" id="KQPAYFI"/>
<dbReference type="Pfam" id="PF25067">
    <property type="entry name" value="RM5_Med14"/>
    <property type="match status" value="1"/>
</dbReference>
<feature type="region of interest" description="Disordered" evidence="11">
    <location>
        <begin position="1032"/>
        <end position="1176"/>
    </location>
</feature>
<evidence type="ECO:0000259" key="12">
    <source>
        <dbReference type="Pfam" id="PF08638"/>
    </source>
</evidence>